<proteinExistence type="predicted"/>
<protein>
    <submittedName>
        <fullName evidence="1">Uncharacterized protein</fullName>
    </submittedName>
</protein>
<sequence length="99" mass="11162">MSVTSTFTLLTRRLDERGKKSRQIPRSQSLQLIFMAIKITACQGIQTKSRKCEAIDIASNDYQWERRGAIINNPRMPVREEGFAIHVGANPSQIINSGD</sequence>
<comment type="caution">
    <text evidence="1">The sequence shown here is derived from an EMBL/GenBank/DDBJ whole genome shotgun (WGS) entry which is preliminary data.</text>
</comment>
<reference evidence="1 2" key="1">
    <citation type="submission" date="2021-06" db="EMBL/GenBank/DDBJ databases">
        <title>Caerostris darwini draft genome.</title>
        <authorList>
            <person name="Kono N."/>
            <person name="Arakawa K."/>
        </authorList>
    </citation>
    <scope>NUCLEOTIDE SEQUENCE [LARGE SCALE GENOMIC DNA]</scope>
</reference>
<dbReference type="AlphaFoldDB" id="A0AAV4WEE4"/>
<dbReference type="EMBL" id="BPLQ01014581">
    <property type="protein sequence ID" value="GIY81130.1"/>
    <property type="molecule type" value="Genomic_DNA"/>
</dbReference>
<evidence type="ECO:0000313" key="1">
    <source>
        <dbReference type="EMBL" id="GIY81130.1"/>
    </source>
</evidence>
<keyword evidence="2" id="KW-1185">Reference proteome</keyword>
<gene>
    <name evidence="1" type="ORF">CDAR_547871</name>
</gene>
<organism evidence="1 2">
    <name type="scientific">Caerostris darwini</name>
    <dbReference type="NCBI Taxonomy" id="1538125"/>
    <lineage>
        <taxon>Eukaryota</taxon>
        <taxon>Metazoa</taxon>
        <taxon>Ecdysozoa</taxon>
        <taxon>Arthropoda</taxon>
        <taxon>Chelicerata</taxon>
        <taxon>Arachnida</taxon>
        <taxon>Araneae</taxon>
        <taxon>Araneomorphae</taxon>
        <taxon>Entelegynae</taxon>
        <taxon>Araneoidea</taxon>
        <taxon>Araneidae</taxon>
        <taxon>Caerostris</taxon>
    </lineage>
</organism>
<name>A0AAV4WEE4_9ARAC</name>
<dbReference type="Proteomes" id="UP001054837">
    <property type="component" value="Unassembled WGS sequence"/>
</dbReference>
<evidence type="ECO:0000313" key="2">
    <source>
        <dbReference type="Proteomes" id="UP001054837"/>
    </source>
</evidence>
<accession>A0AAV4WEE4</accession>